<feature type="region of interest" description="Disordered" evidence="1">
    <location>
        <begin position="25"/>
        <end position="53"/>
    </location>
</feature>
<dbReference type="Proteomes" id="UP000677054">
    <property type="component" value="Unassembled WGS sequence"/>
</dbReference>
<evidence type="ECO:0000313" key="2">
    <source>
        <dbReference type="EMBL" id="CAD7243941.1"/>
    </source>
</evidence>
<protein>
    <recommendedName>
        <fullName evidence="4">Methylmalonic aciduria and homocystinuria type D protein</fullName>
    </recommendedName>
</protein>
<dbReference type="Pfam" id="PF10229">
    <property type="entry name" value="MMADHC"/>
    <property type="match status" value="1"/>
</dbReference>
<evidence type="ECO:0000313" key="3">
    <source>
        <dbReference type="Proteomes" id="UP000677054"/>
    </source>
</evidence>
<dbReference type="OrthoDB" id="10263782at2759"/>
<dbReference type="EMBL" id="LR900046">
    <property type="protein sequence ID" value="CAD7243941.1"/>
    <property type="molecule type" value="Genomic_DNA"/>
</dbReference>
<dbReference type="AlphaFoldDB" id="A0A7R9A5W8"/>
<keyword evidence="3" id="KW-1185">Reference proteome</keyword>
<reference evidence="2" key="1">
    <citation type="submission" date="2020-11" db="EMBL/GenBank/DDBJ databases">
        <authorList>
            <person name="Tran Van P."/>
        </authorList>
    </citation>
    <scope>NUCLEOTIDE SEQUENCE</scope>
</reference>
<evidence type="ECO:0000256" key="1">
    <source>
        <dbReference type="SAM" id="MobiDB-lite"/>
    </source>
</evidence>
<gene>
    <name evidence="2" type="ORF">DSTB1V02_LOCUS3848</name>
</gene>
<organism evidence="2">
    <name type="scientific">Darwinula stevensoni</name>
    <dbReference type="NCBI Taxonomy" id="69355"/>
    <lineage>
        <taxon>Eukaryota</taxon>
        <taxon>Metazoa</taxon>
        <taxon>Ecdysozoa</taxon>
        <taxon>Arthropoda</taxon>
        <taxon>Crustacea</taxon>
        <taxon>Oligostraca</taxon>
        <taxon>Ostracoda</taxon>
        <taxon>Podocopa</taxon>
        <taxon>Podocopida</taxon>
        <taxon>Darwinulocopina</taxon>
        <taxon>Darwinuloidea</taxon>
        <taxon>Darwinulidae</taxon>
        <taxon>Darwinula</taxon>
    </lineage>
</organism>
<proteinExistence type="predicted"/>
<sequence length="297" mass="33289">MCSLVASPQQLVAYHRSLQTALQSVRSFSSQGSRKKDPRGNQLSNSREGEGGLVSKTQLGLIGPQEHSFPLPGNIGFDHQLRSRTFKDSWSSSRCVQPLQLLSALTNHDRHLQAVRDFLESPVPMEVVPESKPMQPDSLECAAQECPKLLRKEFNDLFPDRNLKQGTLSLVTLSQKTLNDMSSWSSAVEEEREKLTSTFVDLAQELCSQLHSEGYWADFIDPSSGRPYLGAYTNATLFETDERFRHLGFEIEDLGCCKVISHHRWATHVFVGCIFTNAPLDHPVMQQLLQKDGAAKC</sequence>
<dbReference type="PANTHER" id="PTHR13192:SF3">
    <property type="entry name" value="COBALAMIN TRAFFICKING PROTEIN CBLD"/>
    <property type="match status" value="1"/>
</dbReference>
<dbReference type="PANTHER" id="PTHR13192">
    <property type="entry name" value="MY011 PROTEIN"/>
    <property type="match status" value="1"/>
</dbReference>
<name>A0A7R9A5W8_9CRUS</name>
<dbReference type="EMBL" id="CAJPEV010000529">
    <property type="protein sequence ID" value="CAG0886173.1"/>
    <property type="molecule type" value="Genomic_DNA"/>
</dbReference>
<evidence type="ECO:0008006" key="4">
    <source>
        <dbReference type="Google" id="ProtNLM"/>
    </source>
</evidence>
<dbReference type="InterPro" id="IPR019362">
    <property type="entry name" value="MMADHC"/>
</dbReference>
<dbReference type="GO" id="GO:0005739">
    <property type="term" value="C:mitochondrion"/>
    <property type="evidence" value="ECO:0007669"/>
    <property type="project" value="TreeGrafter"/>
</dbReference>
<dbReference type="GO" id="GO:0009235">
    <property type="term" value="P:cobalamin metabolic process"/>
    <property type="evidence" value="ECO:0007669"/>
    <property type="project" value="InterPro"/>
</dbReference>
<accession>A0A7R9A5W8</accession>